<reference evidence="2 3" key="1">
    <citation type="submission" date="2018-05" db="EMBL/GenBank/DDBJ databases">
        <title>Integrated omic analyses show evidence that a Ca. Accumulibacter phosphatis strain performs denitrification under micro-aerobic conditions.</title>
        <authorList>
            <person name="Camejo P.Y."/>
            <person name="Katherine M.D."/>
            <person name="Daniel N.R."/>
        </authorList>
    </citation>
    <scope>NUCLEOTIDE SEQUENCE [LARGE SCALE GENOMIC DNA]</scope>
    <source>
        <strain evidence="2">UW-LDO-IC</strain>
    </source>
</reference>
<accession>A0A369XP69</accession>
<protein>
    <recommendedName>
        <fullName evidence="4">MBOAT family protein</fullName>
    </recommendedName>
</protein>
<feature type="transmembrane region" description="Helical" evidence="1">
    <location>
        <begin position="419"/>
        <end position="445"/>
    </location>
</feature>
<evidence type="ECO:0000313" key="3">
    <source>
        <dbReference type="Proteomes" id="UP000253831"/>
    </source>
</evidence>
<keyword evidence="1" id="KW-0812">Transmembrane</keyword>
<feature type="transmembrane region" description="Helical" evidence="1">
    <location>
        <begin position="312"/>
        <end position="339"/>
    </location>
</feature>
<feature type="transmembrane region" description="Helical" evidence="1">
    <location>
        <begin position="93"/>
        <end position="113"/>
    </location>
</feature>
<dbReference type="Proteomes" id="UP000253831">
    <property type="component" value="Unassembled WGS sequence"/>
</dbReference>
<feature type="transmembrane region" description="Helical" evidence="1">
    <location>
        <begin position="43"/>
        <end position="64"/>
    </location>
</feature>
<feature type="transmembrane region" description="Helical" evidence="1">
    <location>
        <begin position="133"/>
        <end position="153"/>
    </location>
</feature>
<evidence type="ECO:0008006" key="4">
    <source>
        <dbReference type="Google" id="ProtNLM"/>
    </source>
</evidence>
<feature type="transmembrane region" description="Helical" evidence="1">
    <location>
        <begin position="395"/>
        <end position="413"/>
    </location>
</feature>
<comment type="caution">
    <text evidence="2">The sequence shown here is derived from an EMBL/GenBank/DDBJ whole genome shotgun (WGS) entry which is preliminary data.</text>
</comment>
<proteinExistence type="predicted"/>
<organism evidence="2 3">
    <name type="scientific">Candidatus Accumulibacter meliphilus</name>
    <dbReference type="NCBI Taxonomy" id="2211374"/>
    <lineage>
        <taxon>Bacteria</taxon>
        <taxon>Pseudomonadati</taxon>
        <taxon>Pseudomonadota</taxon>
        <taxon>Betaproteobacteria</taxon>
        <taxon>Candidatus Accumulibacter</taxon>
    </lineage>
</organism>
<feature type="transmembrane region" description="Helical" evidence="1">
    <location>
        <begin position="191"/>
        <end position="212"/>
    </location>
</feature>
<keyword evidence="1" id="KW-1133">Transmembrane helix</keyword>
<dbReference type="EMBL" id="QPGA01000010">
    <property type="protein sequence ID" value="RDE51160.1"/>
    <property type="molecule type" value="Genomic_DNA"/>
</dbReference>
<sequence length="505" mass="56116">MSLPSAVQSGDESAEEAQPARLRACFGKKNLRDLLAIDEREPLVLAAQTWLGQLVIFLVAVLAVSSFEDRWQAALLVGLAMAYARLPRYRNWILLGGTWTAALLALCLSQNAIQDNIRAMMAVENVHDVSPLALGLLAMAVVFVGAWSVLELSRRDKSLFVARRPMLALLGIEAVLCGLCSLSVINGLPRVLLWSLLIVFTPYLWFLAYALADQRSRDASPPIFQMGVLRPFWSPTFLPFGKGAAFLRKTFAKSPEDLAVTQIKGVKLLLWANVLLAMKIGLVWAFQEQLRVPGLEGAQDAFLAGQSHSLPYAWAAVILSTAKFSLQIAFWGHLFIGVARLAGFRLPRSTWRPLGSKTLMEYFNRFHYYFKELLVDFFFVPTFFKVFRGHPRLRLFFATFMAAGVGNAIWHFIRDIDLIATIGLGGALVTFESYAFYCLVLATGLGLSQVRMSMGFKPSLSLAGRLRSFLFVWSFVVCLHIFSDGSRSHSIGERLAFLGSLFGVI</sequence>
<keyword evidence="1" id="KW-0472">Membrane</keyword>
<feature type="transmembrane region" description="Helical" evidence="1">
    <location>
        <begin position="466"/>
        <end position="483"/>
    </location>
</feature>
<name>A0A369XP69_9PROT</name>
<gene>
    <name evidence="2" type="ORF">DVS81_07545</name>
</gene>
<feature type="transmembrane region" description="Helical" evidence="1">
    <location>
        <begin position="165"/>
        <end position="185"/>
    </location>
</feature>
<evidence type="ECO:0000313" key="2">
    <source>
        <dbReference type="EMBL" id="RDE51160.1"/>
    </source>
</evidence>
<dbReference type="AlphaFoldDB" id="A0A369XP69"/>
<evidence type="ECO:0000256" key="1">
    <source>
        <dbReference type="SAM" id="Phobius"/>
    </source>
</evidence>
<feature type="transmembrane region" description="Helical" evidence="1">
    <location>
        <begin position="268"/>
        <end position="286"/>
    </location>
</feature>